<comment type="caution">
    <text evidence="5">The sequence shown here is derived from an EMBL/GenBank/DDBJ whole genome shotgun (WGS) entry which is preliminary data.</text>
</comment>
<sequence>MELNFRTMMLNVIMSVVMILGLLSATVTNDTAQAQTTEMNPTMEAIASAKPYVVSVVNLQQAQQNIFAQNQMEPSDPVPAGTGSGVVYKLENDYAYIVTNHHVIEGAQEVTVTSEAGDTYDAEVLGSDIWTDLAVLRVEAGNFDGYIEFANSDDLVVGETAIAIGSPLGEVFSGSVAKGIVSGLDRTVPVNLSGYGTPDWEANVIQTDAAINPGNSGGALINENGELIGINSMKISIPNVEGMGFAIPSNEVEKIAEQLEEHGEV</sequence>
<reference evidence="5" key="2">
    <citation type="submission" date="2021-09" db="EMBL/GenBank/DDBJ databases">
        <authorList>
            <person name="Gilroy R."/>
        </authorList>
    </citation>
    <scope>NUCLEOTIDE SEQUENCE</scope>
    <source>
        <strain evidence="5">6019</strain>
    </source>
</reference>
<dbReference type="InterPro" id="IPR009003">
    <property type="entry name" value="Peptidase_S1_PA"/>
</dbReference>
<keyword evidence="2" id="KW-0645">Protease</keyword>
<keyword evidence="3" id="KW-0378">Hydrolase</keyword>
<dbReference type="InterPro" id="IPR001940">
    <property type="entry name" value="Peptidase_S1C"/>
</dbReference>
<dbReference type="PANTHER" id="PTHR43343:SF3">
    <property type="entry name" value="PROTEASE DO-LIKE 8, CHLOROPLASTIC"/>
    <property type="match status" value="1"/>
</dbReference>
<dbReference type="PANTHER" id="PTHR43343">
    <property type="entry name" value="PEPTIDASE S12"/>
    <property type="match status" value="1"/>
</dbReference>
<dbReference type="AlphaFoldDB" id="A0A921JD73"/>
<feature type="non-terminal residue" evidence="5">
    <location>
        <position position="265"/>
    </location>
</feature>
<reference evidence="5" key="1">
    <citation type="journal article" date="2021" name="PeerJ">
        <title>Extensive microbial diversity within the chicken gut microbiome revealed by metagenomics and culture.</title>
        <authorList>
            <person name="Gilroy R."/>
            <person name="Ravi A."/>
            <person name="Getino M."/>
            <person name="Pursley I."/>
            <person name="Horton D.L."/>
            <person name="Alikhan N.F."/>
            <person name="Baker D."/>
            <person name="Gharbi K."/>
            <person name="Hall N."/>
            <person name="Watson M."/>
            <person name="Adriaenssens E.M."/>
            <person name="Foster-Nyarko E."/>
            <person name="Jarju S."/>
            <person name="Secka A."/>
            <person name="Antonio M."/>
            <person name="Oren A."/>
            <person name="Chaudhuri R.R."/>
            <person name="La Ragione R."/>
            <person name="Hildebrand F."/>
            <person name="Pallen M.J."/>
        </authorList>
    </citation>
    <scope>NUCLEOTIDE SEQUENCE</scope>
    <source>
        <strain evidence="5">6019</strain>
    </source>
</reference>
<name>A0A921JD73_9STAP</name>
<gene>
    <name evidence="5" type="ORF">K8V35_09000</name>
</gene>
<evidence type="ECO:0000256" key="1">
    <source>
        <dbReference type="ARBA" id="ARBA00010541"/>
    </source>
</evidence>
<evidence type="ECO:0000256" key="2">
    <source>
        <dbReference type="ARBA" id="ARBA00022670"/>
    </source>
</evidence>
<evidence type="ECO:0000313" key="6">
    <source>
        <dbReference type="Proteomes" id="UP000763505"/>
    </source>
</evidence>
<dbReference type="Proteomes" id="UP000763505">
    <property type="component" value="Unassembled WGS sequence"/>
</dbReference>
<evidence type="ECO:0000256" key="4">
    <source>
        <dbReference type="ARBA" id="ARBA00022825"/>
    </source>
</evidence>
<dbReference type="Gene3D" id="2.40.10.10">
    <property type="entry name" value="Trypsin-like serine proteases"/>
    <property type="match status" value="2"/>
</dbReference>
<dbReference type="PRINTS" id="PR00834">
    <property type="entry name" value="PROTEASES2C"/>
</dbReference>
<dbReference type="EMBL" id="DYYI01000096">
    <property type="protein sequence ID" value="HJE20475.1"/>
    <property type="molecule type" value="Genomic_DNA"/>
</dbReference>
<dbReference type="InterPro" id="IPR043504">
    <property type="entry name" value="Peptidase_S1_PA_chymotrypsin"/>
</dbReference>
<dbReference type="SUPFAM" id="SSF50494">
    <property type="entry name" value="Trypsin-like serine proteases"/>
    <property type="match status" value="1"/>
</dbReference>
<organism evidence="5 6">
    <name type="scientific">Aliicoccus persicus</name>
    <dbReference type="NCBI Taxonomy" id="930138"/>
    <lineage>
        <taxon>Bacteria</taxon>
        <taxon>Bacillati</taxon>
        <taxon>Bacillota</taxon>
        <taxon>Bacilli</taxon>
        <taxon>Bacillales</taxon>
        <taxon>Staphylococcaceae</taxon>
        <taxon>Aliicoccus</taxon>
    </lineage>
</organism>
<comment type="similarity">
    <text evidence="1">Belongs to the peptidase S1C family.</text>
</comment>
<dbReference type="GO" id="GO:0004252">
    <property type="term" value="F:serine-type endopeptidase activity"/>
    <property type="evidence" value="ECO:0007669"/>
    <property type="project" value="InterPro"/>
</dbReference>
<protein>
    <submittedName>
        <fullName evidence="5">Trypsin-like peptidase domain-containing protein</fullName>
    </submittedName>
</protein>
<keyword evidence="4" id="KW-0720">Serine protease</keyword>
<evidence type="ECO:0000313" key="5">
    <source>
        <dbReference type="EMBL" id="HJE20475.1"/>
    </source>
</evidence>
<evidence type="ECO:0000256" key="3">
    <source>
        <dbReference type="ARBA" id="ARBA00022801"/>
    </source>
</evidence>
<dbReference type="GO" id="GO:0006508">
    <property type="term" value="P:proteolysis"/>
    <property type="evidence" value="ECO:0007669"/>
    <property type="project" value="UniProtKB-KW"/>
</dbReference>
<dbReference type="Pfam" id="PF13365">
    <property type="entry name" value="Trypsin_2"/>
    <property type="match status" value="1"/>
</dbReference>
<accession>A0A921JD73</accession>
<proteinExistence type="inferred from homology"/>
<dbReference type="InterPro" id="IPR051201">
    <property type="entry name" value="Chloro_Bact_Ser_Proteases"/>
</dbReference>